<evidence type="ECO:0000256" key="2">
    <source>
        <dbReference type="ARBA" id="ARBA00022840"/>
    </source>
</evidence>
<dbReference type="Pfam" id="PF00023">
    <property type="entry name" value="Ank"/>
    <property type="match status" value="2"/>
</dbReference>
<feature type="domain" description="Clp ATPase C-terminal" evidence="6">
    <location>
        <begin position="538"/>
        <end position="629"/>
    </location>
</feature>
<dbReference type="InterPro" id="IPR036770">
    <property type="entry name" value="Ankyrin_rpt-contain_sf"/>
</dbReference>
<feature type="region of interest" description="Disordered" evidence="4">
    <location>
        <begin position="36"/>
        <end position="60"/>
    </location>
</feature>
<organism evidence="7 8">
    <name type="scientific">Macrostomum lignano</name>
    <dbReference type="NCBI Taxonomy" id="282301"/>
    <lineage>
        <taxon>Eukaryota</taxon>
        <taxon>Metazoa</taxon>
        <taxon>Spiralia</taxon>
        <taxon>Lophotrochozoa</taxon>
        <taxon>Platyhelminthes</taxon>
        <taxon>Rhabditophora</taxon>
        <taxon>Macrostomorpha</taxon>
        <taxon>Macrostomida</taxon>
        <taxon>Macrostomidae</taxon>
        <taxon>Macrostomum</taxon>
    </lineage>
</organism>
<dbReference type="Gene3D" id="1.25.40.20">
    <property type="entry name" value="Ankyrin repeat-containing domain"/>
    <property type="match status" value="1"/>
</dbReference>
<feature type="domain" description="AAA+ ATPase" evidence="5">
    <location>
        <begin position="315"/>
        <end position="530"/>
    </location>
</feature>
<dbReference type="PROSITE" id="PS50297">
    <property type="entry name" value="ANK_REP_REGION"/>
    <property type="match status" value="2"/>
</dbReference>
<dbReference type="WBParaSite" id="maker-uti_cns_0003394-snap-gene-0.10-mRNA-1">
    <property type="protein sequence ID" value="maker-uti_cns_0003394-snap-gene-0.10-mRNA-1"/>
    <property type="gene ID" value="maker-uti_cns_0003394-snap-gene-0.10"/>
</dbReference>
<evidence type="ECO:0000256" key="3">
    <source>
        <dbReference type="PROSITE-ProRule" id="PRU00023"/>
    </source>
</evidence>
<dbReference type="GO" id="GO:0034605">
    <property type="term" value="P:cellular response to heat"/>
    <property type="evidence" value="ECO:0007669"/>
    <property type="project" value="TreeGrafter"/>
</dbReference>
<evidence type="ECO:0000259" key="6">
    <source>
        <dbReference type="SMART" id="SM01086"/>
    </source>
</evidence>
<dbReference type="InterPro" id="IPR003959">
    <property type="entry name" value="ATPase_AAA_core"/>
</dbReference>
<dbReference type="InterPro" id="IPR027417">
    <property type="entry name" value="P-loop_NTPase"/>
</dbReference>
<evidence type="ECO:0000313" key="8">
    <source>
        <dbReference type="WBParaSite" id="maker-uti_cns_0003394-snap-gene-0.10-mRNA-1"/>
    </source>
</evidence>
<dbReference type="CDD" id="cd19499">
    <property type="entry name" value="RecA-like_ClpB_Hsp104-like"/>
    <property type="match status" value="1"/>
</dbReference>
<dbReference type="GO" id="GO:0016887">
    <property type="term" value="F:ATP hydrolysis activity"/>
    <property type="evidence" value="ECO:0007669"/>
    <property type="project" value="InterPro"/>
</dbReference>
<proteinExistence type="predicted"/>
<evidence type="ECO:0000256" key="1">
    <source>
        <dbReference type="ARBA" id="ARBA00022741"/>
    </source>
</evidence>
<dbReference type="SMART" id="SM00248">
    <property type="entry name" value="ANK"/>
    <property type="match status" value="2"/>
</dbReference>
<dbReference type="InterPro" id="IPR050130">
    <property type="entry name" value="ClpA_ClpB"/>
</dbReference>
<evidence type="ECO:0000259" key="5">
    <source>
        <dbReference type="SMART" id="SM00382"/>
    </source>
</evidence>
<dbReference type="Pfam" id="PF07724">
    <property type="entry name" value="AAA_2"/>
    <property type="match status" value="1"/>
</dbReference>
<dbReference type="SMART" id="SM01086">
    <property type="entry name" value="ClpB_D2-small"/>
    <property type="match status" value="1"/>
</dbReference>
<feature type="repeat" description="ANK" evidence="3">
    <location>
        <begin position="144"/>
        <end position="176"/>
    </location>
</feature>
<dbReference type="InterPro" id="IPR003593">
    <property type="entry name" value="AAA+_ATPase"/>
</dbReference>
<dbReference type="Pfam" id="PF10431">
    <property type="entry name" value="ClpB_D2-small"/>
    <property type="match status" value="1"/>
</dbReference>
<dbReference type="Proteomes" id="UP000095280">
    <property type="component" value="Unplaced"/>
</dbReference>
<keyword evidence="3" id="KW-0040">ANK repeat</keyword>
<name>A0A1I8GW20_9PLAT</name>
<dbReference type="Gene3D" id="1.10.8.60">
    <property type="match status" value="1"/>
</dbReference>
<dbReference type="AlphaFoldDB" id="A0A1I8GW20"/>
<reference evidence="8" key="1">
    <citation type="submission" date="2016-11" db="UniProtKB">
        <authorList>
            <consortium name="WormBaseParasite"/>
        </authorList>
    </citation>
    <scope>IDENTIFICATION</scope>
</reference>
<keyword evidence="2" id="KW-0067">ATP-binding</keyword>
<keyword evidence="1" id="KW-0547">Nucleotide-binding</keyword>
<dbReference type="SUPFAM" id="SSF52540">
    <property type="entry name" value="P-loop containing nucleoside triphosphate hydrolases"/>
    <property type="match status" value="1"/>
</dbReference>
<accession>A0A1I8GW20</accession>
<feature type="compositionally biased region" description="Low complexity" evidence="4">
    <location>
        <begin position="344"/>
        <end position="365"/>
    </location>
</feature>
<dbReference type="PANTHER" id="PTHR11638:SF93">
    <property type="entry name" value="MITOCHONDRIAL DISAGGREGASE"/>
    <property type="match status" value="1"/>
</dbReference>
<dbReference type="Gene3D" id="3.40.50.300">
    <property type="entry name" value="P-loop containing nucleotide triphosphate hydrolases"/>
    <property type="match status" value="1"/>
</dbReference>
<dbReference type="InterPro" id="IPR002110">
    <property type="entry name" value="Ankyrin_rpt"/>
</dbReference>
<feature type="region of interest" description="Disordered" evidence="4">
    <location>
        <begin position="344"/>
        <end position="371"/>
    </location>
</feature>
<evidence type="ECO:0000313" key="7">
    <source>
        <dbReference type="Proteomes" id="UP000095280"/>
    </source>
</evidence>
<keyword evidence="7" id="KW-1185">Reference proteome</keyword>
<sequence length="666" mass="72931">LINFQIIGTARSAATQSQLLVSATWCRRLSRLLTAQPTTQTDASQSSRDHRRHRYEHRQQPRRPVVAMAVLLGGAAGSAVARADDGDKNSQADEDELLRFCRLGDANKVQQLILRHRMVRRNQLGSRDSDGDPERRLANARHRLGWTALAAAVVNGHEEVARLLLSMGADPNASDTFSGAFSVAARLGANSAEVSSLRSAEFSERLNHGATFVGCTPLHYAALIDSVAMVQLLLEAKADPTIRNADGHRPSVYAPEASQVRRLLQSAELEADRRARRQFPLEQRLRQSLVGQEAAIRCVAAAVRRKENGWGDADHPLVFLFLGSSGVGKTELAKQVSLYLNRDSQQAQQQQQTQSQRQSPLQKQQKSGNNSYGFVRLDMSEYAEKHEAAKLIGAPPGYVGYESGGQLTQALQRCPSAIVLLDEVDKAHPDVLSTLLQLFDEGRLTDGQGRTVSCKDAVFIMTSNLASDQIAEYGQRLRQAEAAGGAGRSGGAGSRELQVEAEVSRDFKDTVVRPILKRHFRRDEFLGRINEIVYFLPFNSAELAQLVNRQLNKWAAVAKDRHGIDLVWSGEAVEALSDGYDYHYGARSIKYEVDRQVVSQLALADEFGLLSSGDRVELIVSDSAKQRKVDLKICRGQPGSGDYSTVIVREKLAADSAGASSAAASE</sequence>
<dbReference type="PANTHER" id="PTHR11638">
    <property type="entry name" value="ATP-DEPENDENT CLP PROTEASE"/>
    <property type="match status" value="1"/>
</dbReference>
<dbReference type="PROSITE" id="PS50088">
    <property type="entry name" value="ANK_REPEAT"/>
    <property type="match status" value="2"/>
</dbReference>
<protein>
    <submittedName>
        <fullName evidence="8">ANK_REP_REGION domain-containing protein</fullName>
    </submittedName>
</protein>
<dbReference type="SUPFAM" id="SSF48403">
    <property type="entry name" value="Ankyrin repeat"/>
    <property type="match status" value="1"/>
</dbReference>
<feature type="compositionally biased region" description="Polar residues" evidence="4">
    <location>
        <begin position="36"/>
        <end position="46"/>
    </location>
</feature>
<dbReference type="GO" id="GO:0005524">
    <property type="term" value="F:ATP binding"/>
    <property type="evidence" value="ECO:0007669"/>
    <property type="project" value="UniProtKB-KW"/>
</dbReference>
<dbReference type="InterPro" id="IPR019489">
    <property type="entry name" value="Clp_ATPase_C"/>
</dbReference>
<evidence type="ECO:0000256" key="4">
    <source>
        <dbReference type="SAM" id="MobiDB-lite"/>
    </source>
</evidence>
<dbReference type="SMART" id="SM00382">
    <property type="entry name" value="AAA"/>
    <property type="match status" value="1"/>
</dbReference>
<feature type="repeat" description="ANK" evidence="3">
    <location>
        <begin position="213"/>
        <end position="245"/>
    </location>
</feature>
<dbReference type="GO" id="GO:0005739">
    <property type="term" value="C:mitochondrion"/>
    <property type="evidence" value="ECO:0007669"/>
    <property type="project" value="TreeGrafter"/>
</dbReference>